<dbReference type="InterPro" id="IPR052715">
    <property type="entry name" value="RAYT_transposase"/>
</dbReference>
<dbReference type="GO" id="GO:0043565">
    <property type="term" value="F:sequence-specific DNA binding"/>
    <property type="evidence" value="ECO:0007669"/>
    <property type="project" value="TreeGrafter"/>
</dbReference>
<organism evidence="2 3">
    <name type="scientific">Candidatus Thiomargarita nelsonii</name>
    <dbReference type="NCBI Taxonomy" id="1003181"/>
    <lineage>
        <taxon>Bacteria</taxon>
        <taxon>Pseudomonadati</taxon>
        <taxon>Pseudomonadota</taxon>
        <taxon>Gammaproteobacteria</taxon>
        <taxon>Thiotrichales</taxon>
        <taxon>Thiotrichaceae</taxon>
        <taxon>Thiomargarita</taxon>
    </lineage>
</organism>
<dbReference type="InterPro" id="IPR002686">
    <property type="entry name" value="Transposase_17"/>
</dbReference>
<evidence type="ECO:0000313" key="2">
    <source>
        <dbReference type="EMBL" id="TGO03459.1"/>
    </source>
</evidence>
<dbReference type="SMART" id="SM01321">
    <property type="entry name" value="Y1_Tnp"/>
    <property type="match status" value="1"/>
</dbReference>
<dbReference type="Proteomes" id="UP000030428">
    <property type="component" value="Unassembled WGS sequence"/>
</dbReference>
<proteinExistence type="predicted"/>
<feature type="domain" description="Transposase IS200-like" evidence="1">
    <location>
        <begin position="15"/>
        <end position="129"/>
    </location>
</feature>
<dbReference type="NCBIfam" id="NF047646">
    <property type="entry name" value="REP_Tyr_transpos"/>
    <property type="match status" value="1"/>
</dbReference>
<evidence type="ECO:0000313" key="3">
    <source>
        <dbReference type="Proteomes" id="UP000030428"/>
    </source>
</evidence>
<accession>A0A4E0QRF4</accession>
<gene>
    <name evidence="2" type="ORF">PN36_05980</name>
</gene>
<dbReference type="Pfam" id="PF01797">
    <property type="entry name" value="Y1_Tnp"/>
    <property type="match status" value="1"/>
</dbReference>
<protein>
    <recommendedName>
        <fullName evidence="1">Transposase IS200-like domain-containing protein</fullName>
    </recommendedName>
</protein>
<dbReference type="AlphaFoldDB" id="A0A4E0QRF4"/>
<reference evidence="2 3" key="1">
    <citation type="journal article" date="2016" name="Front. Microbiol.">
        <title>Single-Cell (Meta-)Genomics of a Dimorphic Candidatus Thiomargarita nelsonii Reveals Genomic Plasticity.</title>
        <authorList>
            <person name="Flood B.E."/>
            <person name="Fliss P."/>
            <person name="Jones D.S."/>
            <person name="Dick G.J."/>
            <person name="Jain S."/>
            <person name="Kaster A.K."/>
            <person name="Winkel M."/>
            <person name="Mussmann M."/>
            <person name="Bailey J."/>
        </authorList>
    </citation>
    <scope>NUCLEOTIDE SEQUENCE [LARGE SCALE GENOMIC DNA]</scope>
    <source>
        <strain evidence="2">Hydrate Ridge</strain>
    </source>
</reference>
<name>A0A4E0QRF4_9GAMM</name>
<dbReference type="EMBL" id="JSZA02000017">
    <property type="protein sequence ID" value="TGO03459.1"/>
    <property type="molecule type" value="Genomic_DNA"/>
</dbReference>
<dbReference type="SUPFAM" id="SSF143422">
    <property type="entry name" value="Transposase IS200-like"/>
    <property type="match status" value="1"/>
</dbReference>
<keyword evidence="3" id="KW-1185">Reference proteome</keyword>
<dbReference type="GO" id="GO:0006313">
    <property type="term" value="P:DNA transposition"/>
    <property type="evidence" value="ECO:0007669"/>
    <property type="project" value="InterPro"/>
</dbReference>
<sequence>MKYKRHPNTPIHFFCDNSPYFISAAIYEKRPLLADEQIKAKLLRLIETLFEEKGWLIEHWVILDNHYHLLGNSHKGEDLPKIIQAIHAQSGFLISKLTHCEKPVWWNYWDYCPRDETDYLIRLNYLLNNPIKHGYVTKLNDYPFSSFQSYLEKFGRTHLVKQFHENPDYNDLEIEEDDF</sequence>
<dbReference type="Gene3D" id="3.30.70.1290">
    <property type="entry name" value="Transposase IS200-like"/>
    <property type="match status" value="1"/>
</dbReference>
<evidence type="ECO:0000259" key="1">
    <source>
        <dbReference type="SMART" id="SM01321"/>
    </source>
</evidence>
<dbReference type="PANTHER" id="PTHR36966:SF1">
    <property type="entry name" value="REP-ASSOCIATED TYROSINE TRANSPOSASE"/>
    <property type="match status" value="1"/>
</dbReference>
<dbReference type="InterPro" id="IPR036515">
    <property type="entry name" value="Transposase_17_sf"/>
</dbReference>
<dbReference type="PANTHER" id="PTHR36966">
    <property type="entry name" value="REP-ASSOCIATED TYROSINE TRANSPOSASE"/>
    <property type="match status" value="1"/>
</dbReference>
<dbReference type="GO" id="GO:0004803">
    <property type="term" value="F:transposase activity"/>
    <property type="evidence" value="ECO:0007669"/>
    <property type="project" value="InterPro"/>
</dbReference>
<comment type="caution">
    <text evidence="2">The sequence shown here is derived from an EMBL/GenBank/DDBJ whole genome shotgun (WGS) entry which is preliminary data.</text>
</comment>